<dbReference type="EMBL" id="GGEC01070878">
    <property type="protein sequence ID" value="MBX51362.1"/>
    <property type="molecule type" value="Transcribed_RNA"/>
</dbReference>
<reference evidence="1" key="1">
    <citation type="submission" date="2018-02" db="EMBL/GenBank/DDBJ databases">
        <title>Rhizophora mucronata_Transcriptome.</title>
        <authorList>
            <person name="Meera S.P."/>
            <person name="Sreeshan A."/>
            <person name="Augustine A."/>
        </authorList>
    </citation>
    <scope>NUCLEOTIDE SEQUENCE</scope>
    <source>
        <tissue evidence="1">Leaf</tissue>
    </source>
</reference>
<evidence type="ECO:0000313" key="1">
    <source>
        <dbReference type="EMBL" id="MBX51362.1"/>
    </source>
</evidence>
<proteinExistence type="predicted"/>
<protein>
    <submittedName>
        <fullName evidence="1">Uncharacterized protein</fullName>
    </submittedName>
</protein>
<accession>A0A2P2P9H0</accession>
<organism evidence="1">
    <name type="scientific">Rhizophora mucronata</name>
    <name type="common">Asiatic mangrove</name>
    <dbReference type="NCBI Taxonomy" id="61149"/>
    <lineage>
        <taxon>Eukaryota</taxon>
        <taxon>Viridiplantae</taxon>
        <taxon>Streptophyta</taxon>
        <taxon>Embryophyta</taxon>
        <taxon>Tracheophyta</taxon>
        <taxon>Spermatophyta</taxon>
        <taxon>Magnoliopsida</taxon>
        <taxon>eudicotyledons</taxon>
        <taxon>Gunneridae</taxon>
        <taxon>Pentapetalae</taxon>
        <taxon>rosids</taxon>
        <taxon>fabids</taxon>
        <taxon>Malpighiales</taxon>
        <taxon>Rhizophoraceae</taxon>
        <taxon>Rhizophora</taxon>
    </lineage>
</organism>
<sequence length="12" mass="1424">MGSRTSKEMFLH</sequence>
<name>A0A2P2P9H0_RHIMU</name>